<evidence type="ECO:0000313" key="2">
    <source>
        <dbReference type="Proteomes" id="UP001498398"/>
    </source>
</evidence>
<proteinExistence type="predicted"/>
<reference evidence="1 2" key="1">
    <citation type="submission" date="2024-01" db="EMBL/GenBank/DDBJ databases">
        <title>A draft genome for the cacao thread blight pathogen Marasmiellus scandens.</title>
        <authorList>
            <person name="Baruah I.K."/>
            <person name="Leung J."/>
            <person name="Bukari Y."/>
            <person name="Amoako-Attah I."/>
            <person name="Meinhardt L.W."/>
            <person name="Bailey B.A."/>
            <person name="Cohen S.P."/>
        </authorList>
    </citation>
    <scope>NUCLEOTIDE SEQUENCE [LARGE SCALE GENOMIC DNA]</scope>
    <source>
        <strain evidence="1 2">GH-19</strain>
    </source>
</reference>
<evidence type="ECO:0000313" key="1">
    <source>
        <dbReference type="EMBL" id="KAK7451248.1"/>
    </source>
</evidence>
<comment type="caution">
    <text evidence="1">The sequence shown here is derived from an EMBL/GenBank/DDBJ whole genome shotgun (WGS) entry which is preliminary data.</text>
</comment>
<organism evidence="1 2">
    <name type="scientific">Marasmiellus scandens</name>
    <dbReference type="NCBI Taxonomy" id="2682957"/>
    <lineage>
        <taxon>Eukaryota</taxon>
        <taxon>Fungi</taxon>
        <taxon>Dikarya</taxon>
        <taxon>Basidiomycota</taxon>
        <taxon>Agaricomycotina</taxon>
        <taxon>Agaricomycetes</taxon>
        <taxon>Agaricomycetidae</taxon>
        <taxon>Agaricales</taxon>
        <taxon>Marasmiineae</taxon>
        <taxon>Omphalotaceae</taxon>
        <taxon>Marasmiellus</taxon>
    </lineage>
</organism>
<gene>
    <name evidence="1" type="ORF">VKT23_012587</name>
</gene>
<dbReference type="Proteomes" id="UP001498398">
    <property type="component" value="Unassembled WGS sequence"/>
</dbReference>
<sequence length="596" mass="67937">MASSLVEPQKPVTATEDLPPEILDNVFYFYCEGDLPIGFHTILCTDATAKPYRSIKESPHPKPFYPLALTLSHVCSRWRDVALSDPSLWSRIELRAQLMDATDETISSLLSLIDLCLARSRESPLDFLIEFTDTFFQQRESVIFSKEANEQFLKFVPIYKLFVDHSHRWRNVHLFLTWRLCGDQWRDDVDVLIDWPRQFPILEELVVHNIGSHGDSSLLKPCMKILSAPRLRNVSNTGMGLVIKSEHPFHSLRSIMISDYLQSDILSLASSQTALTVRYIRGSMYLTNSGPVPCLANKLVVLVKADITAEGFIVTVHGALSPASFPNLTSFSLEVPTPFFPNLALLPPEPGADSERHDPSFWNRPVIKPQSRGFERYTFLTQCSPVNITHFSVINIRLQDEVLVQILSLLPLLSHLALADHIFREYRDPADHVAGAYNNEEWEEAEREWGQNPDESPLMLSRWFFRSLSFPRSFGARQPAESTTIPNLKELHVGFSRGQGRGGIFALLDMIESRRPVDSVTGLQFARIKLVSDENRDCFDSELYNSFEENLGLKEDIDEVLGDRLERLREAGMTLELDWTDTLREWRAGLGCWELK</sequence>
<evidence type="ECO:0008006" key="3">
    <source>
        <dbReference type="Google" id="ProtNLM"/>
    </source>
</evidence>
<dbReference type="EMBL" id="JBANRG010000031">
    <property type="protein sequence ID" value="KAK7451248.1"/>
    <property type="molecule type" value="Genomic_DNA"/>
</dbReference>
<keyword evidence="2" id="KW-1185">Reference proteome</keyword>
<name>A0ABR1J5J4_9AGAR</name>
<accession>A0ABR1J5J4</accession>
<dbReference type="Gene3D" id="1.20.1280.50">
    <property type="match status" value="1"/>
</dbReference>
<protein>
    <recommendedName>
        <fullName evidence="3">F-box domain-containing protein</fullName>
    </recommendedName>
</protein>